<evidence type="ECO:0000259" key="7">
    <source>
        <dbReference type="Pfam" id="PF00590"/>
    </source>
</evidence>
<dbReference type="Gene3D" id="3.30.950.10">
    <property type="entry name" value="Methyltransferase, Cobalt-precorrin-4 Transmethylase, Domain 2"/>
    <property type="match status" value="1"/>
</dbReference>
<evidence type="ECO:0000313" key="8">
    <source>
        <dbReference type="EMBL" id="MFC0478250.1"/>
    </source>
</evidence>
<dbReference type="GO" id="GO:0032259">
    <property type="term" value="P:methylation"/>
    <property type="evidence" value="ECO:0007669"/>
    <property type="project" value="UniProtKB-KW"/>
</dbReference>
<dbReference type="PANTHER" id="PTHR45790:SF3">
    <property type="entry name" value="S-ADENOSYL-L-METHIONINE-DEPENDENT UROPORPHYRINOGEN III METHYLTRANSFERASE, CHLOROPLASTIC"/>
    <property type="match status" value="1"/>
</dbReference>
<accession>A0ABV6KZ03</accession>
<evidence type="ECO:0000256" key="6">
    <source>
        <dbReference type="RuleBase" id="RU003960"/>
    </source>
</evidence>
<dbReference type="GO" id="GO:0004851">
    <property type="term" value="F:uroporphyrin-III C-methyltransferase activity"/>
    <property type="evidence" value="ECO:0007669"/>
    <property type="project" value="UniProtKB-EC"/>
</dbReference>
<dbReference type="EC" id="2.1.1.107" evidence="1"/>
<evidence type="ECO:0000256" key="2">
    <source>
        <dbReference type="ARBA" id="ARBA00022603"/>
    </source>
</evidence>
<keyword evidence="5" id="KW-0627">Porphyrin biosynthesis</keyword>
<dbReference type="InterPro" id="IPR000878">
    <property type="entry name" value="4pyrrol_Mease"/>
</dbReference>
<name>A0ABV6KZ03_9BACI</name>
<evidence type="ECO:0000256" key="1">
    <source>
        <dbReference type="ARBA" id="ARBA00012162"/>
    </source>
</evidence>
<dbReference type="InterPro" id="IPR035996">
    <property type="entry name" value="4pyrrol_Methylase_sf"/>
</dbReference>
<dbReference type="InterPro" id="IPR003043">
    <property type="entry name" value="Uropor_MeTrfase_CS"/>
</dbReference>
<evidence type="ECO:0000256" key="5">
    <source>
        <dbReference type="ARBA" id="ARBA00023244"/>
    </source>
</evidence>
<dbReference type="RefSeq" id="WP_377059233.1">
    <property type="nucleotide sequence ID" value="NZ_JBHLUU010000128.1"/>
</dbReference>
<dbReference type="InterPro" id="IPR014777">
    <property type="entry name" value="4pyrrole_Mease_sub1"/>
</dbReference>
<dbReference type="Proteomes" id="UP001589738">
    <property type="component" value="Unassembled WGS sequence"/>
</dbReference>
<dbReference type="CDD" id="cd11642">
    <property type="entry name" value="SUMT"/>
    <property type="match status" value="1"/>
</dbReference>
<proteinExistence type="inferred from homology"/>
<dbReference type="Pfam" id="PF00590">
    <property type="entry name" value="TP_methylase"/>
    <property type="match status" value="1"/>
</dbReference>
<dbReference type="InterPro" id="IPR050161">
    <property type="entry name" value="Siro_Cobalamin_biosynth"/>
</dbReference>
<gene>
    <name evidence="8" type="primary">cobA</name>
    <name evidence="8" type="ORF">ACFFHF_23975</name>
</gene>
<keyword evidence="4" id="KW-0949">S-adenosyl-L-methionine</keyword>
<dbReference type="EMBL" id="JBHLUU010000128">
    <property type="protein sequence ID" value="MFC0478250.1"/>
    <property type="molecule type" value="Genomic_DNA"/>
</dbReference>
<organism evidence="8 9">
    <name type="scientific">Robertmurraya beringensis</name>
    <dbReference type="NCBI Taxonomy" id="641660"/>
    <lineage>
        <taxon>Bacteria</taxon>
        <taxon>Bacillati</taxon>
        <taxon>Bacillota</taxon>
        <taxon>Bacilli</taxon>
        <taxon>Bacillales</taxon>
        <taxon>Bacillaceae</taxon>
        <taxon>Robertmurraya</taxon>
    </lineage>
</organism>
<dbReference type="PROSITE" id="PS00840">
    <property type="entry name" value="SUMT_2"/>
    <property type="match status" value="1"/>
</dbReference>
<protein>
    <recommendedName>
        <fullName evidence="1">uroporphyrinogen-III C-methyltransferase</fullName>
        <ecNumber evidence="1">2.1.1.107</ecNumber>
    </recommendedName>
</protein>
<keyword evidence="2 6" id="KW-0489">Methyltransferase</keyword>
<evidence type="ECO:0000313" key="9">
    <source>
        <dbReference type="Proteomes" id="UP001589738"/>
    </source>
</evidence>
<evidence type="ECO:0000256" key="3">
    <source>
        <dbReference type="ARBA" id="ARBA00022679"/>
    </source>
</evidence>
<feature type="domain" description="Tetrapyrrole methylase" evidence="7">
    <location>
        <begin position="5"/>
        <end position="217"/>
    </location>
</feature>
<keyword evidence="9" id="KW-1185">Reference proteome</keyword>
<dbReference type="SUPFAM" id="SSF53790">
    <property type="entry name" value="Tetrapyrrole methylase"/>
    <property type="match status" value="1"/>
</dbReference>
<keyword evidence="3 6" id="KW-0808">Transferase</keyword>
<dbReference type="NCBIfam" id="NF004790">
    <property type="entry name" value="PRK06136.1"/>
    <property type="match status" value="1"/>
</dbReference>
<evidence type="ECO:0000256" key="4">
    <source>
        <dbReference type="ARBA" id="ARBA00022691"/>
    </source>
</evidence>
<comment type="caution">
    <text evidence="8">The sequence shown here is derived from an EMBL/GenBank/DDBJ whole genome shotgun (WGS) entry which is preliminary data.</text>
</comment>
<reference evidence="8 9" key="1">
    <citation type="submission" date="2024-09" db="EMBL/GenBank/DDBJ databases">
        <authorList>
            <person name="Sun Q."/>
            <person name="Mori K."/>
        </authorList>
    </citation>
    <scope>NUCLEOTIDE SEQUENCE [LARGE SCALE GENOMIC DNA]</scope>
    <source>
        <strain evidence="8 9">CGMCC 1.9126</strain>
    </source>
</reference>
<sequence length="260" mass="28554">MKKGKVYLVGAGPGDPKLLTLYGLECIQKADVISYDRLVNKELLKHAKEDCELIYSWKRPGKHHLIQDEINHLLVDQAMKGKIVTRLKGGDPFVFGRGGEEAEFLARHGISFEVVPGVTAGIAASAYAGIPVTHRDYATSFAMVTGHGCVEKGSEFLNWEALAKGIDTIAFYMGVNNLSNICKNLISHGKKATTPVAVIHWGTTSVQRTVTGTLETIEEIVSKHQISHPSIILVGEVVQMREKIHWFEENHAEALVKAMA</sequence>
<dbReference type="InterPro" id="IPR006366">
    <property type="entry name" value="CobA/CysG_C"/>
</dbReference>
<dbReference type="InterPro" id="IPR014776">
    <property type="entry name" value="4pyrrole_Mease_sub2"/>
</dbReference>
<dbReference type="Gene3D" id="3.40.1010.10">
    <property type="entry name" value="Cobalt-precorrin-4 Transmethylase, Domain 1"/>
    <property type="match status" value="1"/>
</dbReference>
<dbReference type="PANTHER" id="PTHR45790">
    <property type="entry name" value="SIROHEME SYNTHASE-RELATED"/>
    <property type="match status" value="1"/>
</dbReference>
<dbReference type="NCBIfam" id="TIGR01469">
    <property type="entry name" value="cobA_cysG_Cterm"/>
    <property type="match status" value="1"/>
</dbReference>
<comment type="similarity">
    <text evidence="6">Belongs to the precorrin methyltransferase family.</text>
</comment>